<gene>
    <name evidence="2" type="ORF">HMPREF9726_00211</name>
</gene>
<dbReference type="EMBL" id="AGDV01000001">
    <property type="protein sequence ID" value="EMB36019.1"/>
    <property type="molecule type" value="Genomic_DNA"/>
</dbReference>
<accession>A0A0E2E7P0</accession>
<dbReference type="PATRIC" id="fig|999432.5.peg.218"/>
<feature type="domain" description="Glycosyltransferase 2-like" evidence="1">
    <location>
        <begin position="6"/>
        <end position="121"/>
    </location>
</feature>
<dbReference type="RefSeq" id="WP_002682778.1">
    <property type="nucleotide sequence ID" value="NZ_CM001795.1"/>
</dbReference>
<evidence type="ECO:0000259" key="1">
    <source>
        <dbReference type="Pfam" id="PF00535"/>
    </source>
</evidence>
<sequence>MMNKLTVLMPSYNRGAYINEAVTSVLNQKTDFGVKLIITDDCSTDGSIEIIEKLQEKHPEKIEILLSEKNERLLANILKAQVRVQTEYFCVLDPDDYYTDEFFLQKAVDFLDAHKDFTIYSSNCMMLYENKTEKPFIESNVKEAIFDFNDLLQDKVIITQTAGSIFRNIVYNNGIPEIIKNAIGTYSESSFRADTERYIFHLEKGKAFFQNEIVAVYRIHKDGIWTKENQFHRNLLAAQAYYDYFRYFDYTNAEYFIHHSLFYAKECFEELKKAIDKNEFTQTIVQSDVEQLFFIIIEDEKYFNKTAKDNDKFYIKKTLTVRKVIKCLLPYGFVRLIQKIRR</sequence>
<dbReference type="Gene3D" id="3.90.550.10">
    <property type="entry name" value="Spore Coat Polysaccharide Biosynthesis Protein SpsA, Chain A"/>
    <property type="match status" value="1"/>
</dbReference>
<comment type="caution">
    <text evidence="2">The sequence shown here is derived from an EMBL/GenBank/DDBJ whole genome shotgun (WGS) entry which is preliminary data.</text>
</comment>
<dbReference type="InterPro" id="IPR029044">
    <property type="entry name" value="Nucleotide-diphossugar_trans"/>
</dbReference>
<dbReference type="InterPro" id="IPR001173">
    <property type="entry name" value="Glyco_trans_2-like"/>
</dbReference>
<dbReference type="HOGENOM" id="CLU_025996_4_0_12"/>
<proteinExistence type="predicted"/>
<dbReference type="Pfam" id="PF00535">
    <property type="entry name" value="Glycos_transf_2"/>
    <property type="match status" value="1"/>
</dbReference>
<dbReference type="PANTHER" id="PTHR22916">
    <property type="entry name" value="GLYCOSYLTRANSFERASE"/>
    <property type="match status" value="1"/>
</dbReference>
<organism evidence="2">
    <name type="scientific">Treponema denticola H-22</name>
    <dbReference type="NCBI Taxonomy" id="999432"/>
    <lineage>
        <taxon>Bacteria</taxon>
        <taxon>Pseudomonadati</taxon>
        <taxon>Spirochaetota</taxon>
        <taxon>Spirochaetia</taxon>
        <taxon>Spirochaetales</taxon>
        <taxon>Treponemataceae</taxon>
        <taxon>Treponema</taxon>
    </lineage>
</organism>
<dbReference type="Proteomes" id="UP000011705">
    <property type="component" value="Chromosome"/>
</dbReference>
<dbReference type="AlphaFoldDB" id="A0A0E2E7P0"/>
<dbReference type="GO" id="GO:0016758">
    <property type="term" value="F:hexosyltransferase activity"/>
    <property type="evidence" value="ECO:0007669"/>
    <property type="project" value="UniProtKB-ARBA"/>
</dbReference>
<evidence type="ECO:0000313" key="2">
    <source>
        <dbReference type="EMBL" id="EMB36019.1"/>
    </source>
</evidence>
<name>A0A0E2E7P0_TREDN</name>
<dbReference type="SUPFAM" id="SSF53448">
    <property type="entry name" value="Nucleotide-diphospho-sugar transferases"/>
    <property type="match status" value="1"/>
</dbReference>
<protein>
    <recommendedName>
        <fullName evidence="1">Glycosyltransferase 2-like domain-containing protein</fullName>
    </recommendedName>
</protein>
<reference evidence="2" key="1">
    <citation type="submission" date="2012-01" db="EMBL/GenBank/DDBJ databases">
        <title>The Genome Sequence of Treponema denticola H-22.</title>
        <authorList>
            <consortium name="The Broad Institute Genome Sequencing Platform"/>
            <person name="Earl A."/>
            <person name="Ward D."/>
            <person name="Feldgarden M."/>
            <person name="Gevers D."/>
            <person name="Blanton J.M."/>
            <person name="Fenno C.J."/>
            <person name="Baranova O.V."/>
            <person name="Mathney J."/>
            <person name="Dewhirst F.E."/>
            <person name="Izard J."/>
            <person name="Young S.K."/>
            <person name="Zeng Q."/>
            <person name="Gargeya S."/>
            <person name="Fitzgerald M."/>
            <person name="Haas B."/>
            <person name="Abouelleil A."/>
            <person name="Alvarado L."/>
            <person name="Arachchi H.M."/>
            <person name="Berlin A."/>
            <person name="Chapman S.B."/>
            <person name="Gearin G."/>
            <person name="Goldberg J."/>
            <person name="Griggs A."/>
            <person name="Gujja S."/>
            <person name="Hansen M."/>
            <person name="Heiman D."/>
            <person name="Howarth C."/>
            <person name="Larimer J."/>
            <person name="Lui A."/>
            <person name="MacDonald P.J.P."/>
            <person name="McCowen C."/>
            <person name="Montmayeur A."/>
            <person name="Murphy C."/>
            <person name="Neiman D."/>
            <person name="Pearson M."/>
            <person name="Priest M."/>
            <person name="Roberts A."/>
            <person name="Saif S."/>
            <person name="Shea T."/>
            <person name="Sisk P."/>
            <person name="Stolte C."/>
            <person name="Sykes S."/>
            <person name="Wortman J."/>
            <person name="Nusbaum C."/>
            <person name="Birren B."/>
        </authorList>
    </citation>
    <scope>NUCLEOTIDE SEQUENCE [LARGE SCALE GENOMIC DNA]</scope>
    <source>
        <strain evidence="2">H-22</strain>
    </source>
</reference>
<dbReference type="PANTHER" id="PTHR22916:SF3">
    <property type="entry name" value="UDP-GLCNAC:BETAGAL BETA-1,3-N-ACETYLGLUCOSAMINYLTRANSFERASE-LIKE PROTEIN 1"/>
    <property type="match status" value="1"/>
</dbReference>